<gene>
    <name evidence="5" type="ORF">HMPREF1541_07688</name>
</gene>
<dbReference type="CDD" id="cd16454">
    <property type="entry name" value="RING-H2_PA-TM-RING"/>
    <property type="match status" value="1"/>
</dbReference>
<accession>W2RQR8</accession>
<dbReference type="GO" id="GO:0061630">
    <property type="term" value="F:ubiquitin protein ligase activity"/>
    <property type="evidence" value="ECO:0007669"/>
    <property type="project" value="TreeGrafter"/>
</dbReference>
<dbReference type="Pfam" id="PF13639">
    <property type="entry name" value="zf-RING_2"/>
    <property type="match status" value="1"/>
</dbReference>
<evidence type="ECO:0000313" key="5">
    <source>
        <dbReference type="EMBL" id="ETN38064.1"/>
    </source>
</evidence>
<keyword evidence="3" id="KW-1133">Transmembrane helix</keyword>
<name>W2RQR8_CYPE1</name>
<dbReference type="AlphaFoldDB" id="W2RQR8"/>
<keyword evidence="3" id="KW-0472">Membrane</keyword>
<dbReference type="STRING" id="1220924.W2RQR8"/>
<evidence type="ECO:0000259" key="4">
    <source>
        <dbReference type="PROSITE" id="PS50089"/>
    </source>
</evidence>
<dbReference type="eggNOG" id="KOG0800">
    <property type="taxonomic scope" value="Eukaryota"/>
</dbReference>
<evidence type="ECO:0000256" key="3">
    <source>
        <dbReference type="SAM" id="Phobius"/>
    </source>
</evidence>
<evidence type="ECO:0000256" key="2">
    <source>
        <dbReference type="SAM" id="MobiDB-lite"/>
    </source>
</evidence>
<dbReference type="SUPFAM" id="SSF57850">
    <property type="entry name" value="RING/U-box"/>
    <property type="match status" value="1"/>
</dbReference>
<keyword evidence="1" id="KW-0862">Zinc</keyword>
<dbReference type="RefSeq" id="XP_008720233.1">
    <property type="nucleotide sequence ID" value="XM_008722011.1"/>
</dbReference>
<dbReference type="InterPro" id="IPR001841">
    <property type="entry name" value="Znf_RING"/>
</dbReference>
<evidence type="ECO:0000256" key="1">
    <source>
        <dbReference type="PROSITE-ProRule" id="PRU00175"/>
    </source>
</evidence>
<keyword evidence="1" id="KW-0479">Metal-binding</keyword>
<feature type="compositionally biased region" description="Low complexity" evidence="2">
    <location>
        <begin position="349"/>
        <end position="358"/>
    </location>
</feature>
<dbReference type="HOGENOM" id="CLU_027981_0_0_1"/>
<dbReference type="OrthoDB" id="21204at2759"/>
<dbReference type="GeneID" id="19975027"/>
<organism evidence="5 6">
    <name type="scientific">Cyphellophora europaea (strain CBS 101466)</name>
    <name type="common">Phialophora europaea</name>
    <dbReference type="NCBI Taxonomy" id="1220924"/>
    <lineage>
        <taxon>Eukaryota</taxon>
        <taxon>Fungi</taxon>
        <taxon>Dikarya</taxon>
        <taxon>Ascomycota</taxon>
        <taxon>Pezizomycotina</taxon>
        <taxon>Eurotiomycetes</taxon>
        <taxon>Chaetothyriomycetidae</taxon>
        <taxon>Chaetothyriales</taxon>
        <taxon>Cyphellophoraceae</taxon>
        <taxon>Cyphellophora</taxon>
    </lineage>
</organism>
<keyword evidence="1" id="KW-0863">Zinc-finger</keyword>
<reference evidence="5 6" key="1">
    <citation type="submission" date="2013-03" db="EMBL/GenBank/DDBJ databases">
        <title>The Genome Sequence of Phialophora europaea CBS 101466.</title>
        <authorList>
            <consortium name="The Broad Institute Genomics Platform"/>
            <person name="Cuomo C."/>
            <person name="de Hoog S."/>
            <person name="Gorbushina A."/>
            <person name="Walker B."/>
            <person name="Young S.K."/>
            <person name="Zeng Q."/>
            <person name="Gargeya S."/>
            <person name="Fitzgerald M."/>
            <person name="Haas B."/>
            <person name="Abouelleil A."/>
            <person name="Allen A.W."/>
            <person name="Alvarado L."/>
            <person name="Arachchi H.M."/>
            <person name="Berlin A.M."/>
            <person name="Chapman S.B."/>
            <person name="Gainer-Dewar J."/>
            <person name="Goldberg J."/>
            <person name="Griggs A."/>
            <person name="Gujja S."/>
            <person name="Hansen M."/>
            <person name="Howarth C."/>
            <person name="Imamovic A."/>
            <person name="Ireland A."/>
            <person name="Larimer J."/>
            <person name="McCowan C."/>
            <person name="Murphy C."/>
            <person name="Pearson M."/>
            <person name="Poon T.W."/>
            <person name="Priest M."/>
            <person name="Roberts A."/>
            <person name="Saif S."/>
            <person name="Shea T."/>
            <person name="Sisk P."/>
            <person name="Sykes S."/>
            <person name="Wortman J."/>
            <person name="Nusbaum C."/>
            <person name="Birren B."/>
        </authorList>
    </citation>
    <scope>NUCLEOTIDE SEQUENCE [LARGE SCALE GENOMIC DNA]</scope>
    <source>
        <strain evidence="5 6">CBS 101466</strain>
    </source>
</reference>
<dbReference type="GO" id="GO:0008270">
    <property type="term" value="F:zinc ion binding"/>
    <property type="evidence" value="ECO:0007669"/>
    <property type="project" value="UniProtKB-KW"/>
</dbReference>
<keyword evidence="3" id="KW-0812">Transmembrane</keyword>
<keyword evidence="6" id="KW-1185">Reference proteome</keyword>
<dbReference type="InterPro" id="IPR051826">
    <property type="entry name" value="E3_ubiquitin-ligase_domain"/>
</dbReference>
<protein>
    <recommendedName>
        <fullName evidence="4">RING-type domain-containing protein</fullName>
    </recommendedName>
</protein>
<dbReference type="Proteomes" id="UP000030752">
    <property type="component" value="Unassembled WGS sequence"/>
</dbReference>
<sequence length="445" mass="48700">MRANAVAGAIFFQPDSSGGRPPSVNDPIWSLNDGGRWQGENQFPIYALPGPTGAFLLQQSALYSGNMTSAPFGEELAQQFNDQDLIRLVVRVDVSGSPGIPSLWVFLIIVLAVLLAIVLTTSVVMHLVQRRQRRRLTERVARGEVDLEALGIKRLNVPQSVLDTMPTFTYTSKETTSVSDPNAATDATTPASPTAPIREIPYSQNTCPICLDDFVHGTTIVRELPCAHIFHPECIDPFLRDNSSLCPMCKKSSLPAGYCPVNVTNIMVRRERLVRRMRARASGEEGLVRQIDAESGHGLLNYNLGRLRDRVAGRRAASAGLHSSRVNNSHGASNAGAAEMANINVVQPPARAQTAPPADGEPVRERQSANAEPEEVPEEIRAQGTTARRAWLRERFARREQRQYEEGAAQARAADEGRSACKCFCFSSLFVFVSITDLLAQGVER</sequence>
<dbReference type="PROSITE" id="PS50089">
    <property type="entry name" value="ZF_RING_2"/>
    <property type="match status" value="1"/>
</dbReference>
<feature type="region of interest" description="Disordered" evidence="2">
    <location>
        <begin position="349"/>
        <end position="385"/>
    </location>
</feature>
<feature type="region of interest" description="Disordered" evidence="2">
    <location>
        <begin position="172"/>
        <end position="197"/>
    </location>
</feature>
<feature type="compositionally biased region" description="Low complexity" evidence="2">
    <location>
        <begin position="179"/>
        <end position="196"/>
    </location>
</feature>
<dbReference type="GO" id="GO:0006511">
    <property type="term" value="P:ubiquitin-dependent protein catabolic process"/>
    <property type="evidence" value="ECO:0007669"/>
    <property type="project" value="TreeGrafter"/>
</dbReference>
<dbReference type="PANTHER" id="PTHR22765:SF413">
    <property type="entry name" value="FINGER DOMAIN PROTEIN, PUTATIVE (AFU_ORTHOLOGUE AFUA_1G04600)-RELATED"/>
    <property type="match status" value="1"/>
</dbReference>
<dbReference type="VEuPathDB" id="FungiDB:HMPREF1541_07688"/>
<dbReference type="InParanoid" id="W2RQR8"/>
<proteinExistence type="predicted"/>
<feature type="domain" description="RING-type" evidence="4">
    <location>
        <begin position="207"/>
        <end position="250"/>
    </location>
</feature>
<dbReference type="EMBL" id="KB822723">
    <property type="protein sequence ID" value="ETN38064.1"/>
    <property type="molecule type" value="Genomic_DNA"/>
</dbReference>
<evidence type="ECO:0000313" key="6">
    <source>
        <dbReference type="Proteomes" id="UP000030752"/>
    </source>
</evidence>
<dbReference type="InterPro" id="IPR013083">
    <property type="entry name" value="Znf_RING/FYVE/PHD"/>
</dbReference>
<dbReference type="SMART" id="SM00184">
    <property type="entry name" value="RING"/>
    <property type="match status" value="1"/>
</dbReference>
<dbReference type="PANTHER" id="PTHR22765">
    <property type="entry name" value="RING FINGER AND PROTEASE ASSOCIATED DOMAIN-CONTAINING"/>
    <property type="match status" value="1"/>
</dbReference>
<dbReference type="Gene3D" id="3.30.40.10">
    <property type="entry name" value="Zinc/RING finger domain, C3HC4 (zinc finger)"/>
    <property type="match status" value="1"/>
</dbReference>
<dbReference type="GO" id="GO:0005737">
    <property type="term" value="C:cytoplasm"/>
    <property type="evidence" value="ECO:0007669"/>
    <property type="project" value="TreeGrafter"/>
</dbReference>
<feature type="transmembrane region" description="Helical" evidence="3">
    <location>
        <begin position="103"/>
        <end position="128"/>
    </location>
</feature>